<feature type="coiled-coil region" evidence="1">
    <location>
        <begin position="50"/>
        <end position="77"/>
    </location>
</feature>
<dbReference type="OrthoDB" id="1923958at2759"/>
<evidence type="ECO:0000256" key="2">
    <source>
        <dbReference type="SAM" id="MobiDB-lite"/>
    </source>
</evidence>
<comment type="caution">
    <text evidence="3">The sequence shown here is derived from an EMBL/GenBank/DDBJ whole genome shotgun (WGS) entry which is preliminary data.</text>
</comment>
<dbReference type="AlphaFoldDB" id="A0A8T0IND5"/>
<feature type="compositionally biased region" description="Polar residues" evidence="2">
    <location>
        <begin position="132"/>
        <end position="144"/>
    </location>
</feature>
<sequence>MESHAARPPPAMLLMQQQTQPSSATAAAAAAGQYFLNRAAAAAAGVTGIIRSDRENLAELERKLMEARQQFQNLKEEKCNASSKGCGCGCCPHGYVQARDQKATSVGPDSRSVSETSNLPVKKSGGGRQHLTRSVKSLSSQDTMTGAEHGSPNSEGLLLAVDKFLSMK</sequence>
<feature type="region of interest" description="Disordered" evidence="2">
    <location>
        <begin position="100"/>
        <end position="155"/>
    </location>
</feature>
<protein>
    <submittedName>
        <fullName evidence="3">Uncharacterized protein</fullName>
    </submittedName>
</protein>
<evidence type="ECO:0000313" key="3">
    <source>
        <dbReference type="EMBL" id="KAG0585280.1"/>
    </source>
</evidence>
<dbReference type="Proteomes" id="UP000822688">
    <property type="component" value="Chromosome 2"/>
</dbReference>
<gene>
    <name evidence="3" type="ORF">KC19_2G000500</name>
</gene>
<name>A0A8T0IND5_CERPU</name>
<keyword evidence="4" id="KW-1185">Reference proteome</keyword>
<dbReference type="EMBL" id="CM026422">
    <property type="protein sequence ID" value="KAG0585280.1"/>
    <property type="molecule type" value="Genomic_DNA"/>
</dbReference>
<accession>A0A8T0IND5</accession>
<organism evidence="3 4">
    <name type="scientific">Ceratodon purpureus</name>
    <name type="common">Fire moss</name>
    <name type="synonym">Dicranum purpureum</name>
    <dbReference type="NCBI Taxonomy" id="3225"/>
    <lineage>
        <taxon>Eukaryota</taxon>
        <taxon>Viridiplantae</taxon>
        <taxon>Streptophyta</taxon>
        <taxon>Embryophyta</taxon>
        <taxon>Bryophyta</taxon>
        <taxon>Bryophytina</taxon>
        <taxon>Bryopsida</taxon>
        <taxon>Dicranidae</taxon>
        <taxon>Pseudoditrichales</taxon>
        <taxon>Ditrichaceae</taxon>
        <taxon>Ceratodon</taxon>
    </lineage>
</organism>
<proteinExistence type="predicted"/>
<keyword evidence="1" id="KW-0175">Coiled coil</keyword>
<evidence type="ECO:0000313" key="4">
    <source>
        <dbReference type="Proteomes" id="UP000822688"/>
    </source>
</evidence>
<evidence type="ECO:0000256" key="1">
    <source>
        <dbReference type="SAM" id="Coils"/>
    </source>
</evidence>
<reference evidence="3" key="1">
    <citation type="submission" date="2020-06" db="EMBL/GenBank/DDBJ databases">
        <title>WGS assembly of Ceratodon purpureus strain R40.</title>
        <authorList>
            <person name="Carey S.B."/>
            <person name="Jenkins J."/>
            <person name="Shu S."/>
            <person name="Lovell J.T."/>
            <person name="Sreedasyam A."/>
            <person name="Maumus F."/>
            <person name="Tiley G.P."/>
            <person name="Fernandez-Pozo N."/>
            <person name="Barry K."/>
            <person name="Chen C."/>
            <person name="Wang M."/>
            <person name="Lipzen A."/>
            <person name="Daum C."/>
            <person name="Saski C.A."/>
            <person name="Payton A.C."/>
            <person name="Mcbreen J.C."/>
            <person name="Conrad R.E."/>
            <person name="Kollar L.M."/>
            <person name="Olsson S."/>
            <person name="Huttunen S."/>
            <person name="Landis J.B."/>
            <person name="Wickett N.J."/>
            <person name="Johnson M.G."/>
            <person name="Rensing S.A."/>
            <person name="Grimwood J."/>
            <person name="Schmutz J."/>
            <person name="Mcdaniel S.F."/>
        </authorList>
    </citation>
    <scope>NUCLEOTIDE SEQUENCE</scope>
    <source>
        <strain evidence="3">R40</strain>
    </source>
</reference>